<protein>
    <submittedName>
        <fullName evidence="3">Sialate O-acetylesterase</fullName>
    </submittedName>
</protein>
<accession>A0ABU9AXT1</accession>
<dbReference type="PANTHER" id="PTHR22901">
    <property type="entry name" value="SIALATE O-ACETYLESTERASE"/>
    <property type="match status" value="1"/>
</dbReference>
<evidence type="ECO:0000259" key="2">
    <source>
        <dbReference type="Pfam" id="PF03629"/>
    </source>
</evidence>
<feature type="domain" description="Sialate O-acetylesterase" evidence="2">
    <location>
        <begin position="282"/>
        <end position="375"/>
    </location>
</feature>
<name>A0ABU9AXT1_9BACT</name>
<dbReference type="Pfam" id="PF03629">
    <property type="entry name" value="SASA"/>
    <property type="match status" value="1"/>
</dbReference>
<sequence length="392" mass="43311">MKCIRLALITILTGWPIAGALDLGRPFASHMVLPMNSEVPVWGTSSPGTAVELSFNGNSFQTTATKSGSWRITLPPLKPSAKPATITIRSDGQQLKLDDLLIGRVFLCSGQSNMDFQLSRAIGGPEEAKQAGKYSSIRLCNLTGAPTDSRTYDVTTLARLNNRDHFTGTWERATETSASSFSAIAWWTGKMIHARDGIPIGLVENAIGGSGTEAWLPRNLLSAQRAYAELLDKGWLSSPRISPWARARAKQNLGKHPEANHPFKPGFLFESGIRPWCGFPFDSVLWYQGETNAEIADNAWNEKLITDLITGWRKELGEAKLPFYLIQLPRIGGHEPIRQYWPEYRQIQADVARKLPAVHLIVTQDLGWDSSDVHPPDKLPVAKRLAEAIPPK</sequence>
<evidence type="ECO:0000256" key="1">
    <source>
        <dbReference type="ARBA" id="ARBA00022801"/>
    </source>
</evidence>
<dbReference type="InterPro" id="IPR036514">
    <property type="entry name" value="SGNH_hydro_sf"/>
</dbReference>
<comment type="caution">
    <text evidence="3">The sequence shown here is derived from an EMBL/GenBank/DDBJ whole genome shotgun (WGS) entry which is preliminary data.</text>
</comment>
<keyword evidence="1" id="KW-0378">Hydrolase</keyword>
<dbReference type="InterPro" id="IPR005181">
    <property type="entry name" value="SASA"/>
</dbReference>
<dbReference type="Proteomes" id="UP001371305">
    <property type="component" value="Unassembled WGS sequence"/>
</dbReference>
<dbReference type="InterPro" id="IPR013783">
    <property type="entry name" value="Ig-like_fold"/>
</dbReference>
<dbReference type="SUPFAM" id="SSF52266">
    <property type="entry name" value="SGNH hydrolase"/>
    <property type="match status" value="1"/>
</dbReference>
<proteinExistence type="predicted"/>
<dbReference type="EMBL" id="JBBUKT010000004">
    <property type="protein sequence ID" value="MEK7951450.1"/>
    <property type="molecule type" value="Genomic_DNA"/>
</dbReference>
<evidence type="ECO:0000313" key="3">
    <source>
        <dbReference type="EMBL" id="MEK7951450.1"/>
    </source>
</evidence>
<dbReference type="PANTHER" id="PTHR22901:SF0">
    <property type="entry name" value="SIALATE O-ACETYLESTERASE"/>
    <property type="match status" value="1"/>
</dbReference>
<gene>
    <name evidence="3" type="ORF">WKV53_13115</name>
</gene>
<dbReference type="InterPro" id="IPR039329">
    <property type="entry name" value="SIAE"/>
</dbReference>
<dbReference type="Gene3D" id="3.40.50.1110">
    <property type="entry name" value="SGNH hydrolase"/>
    <property type="match status" value="1"/>
</dbReference>
<reference evidence="3 4" key="1">
    <citation type="submission" date="2024-04" db="EMBL/GenBank/DDBJ databases">
        <title>Luteolibacter sp. isolated from soil.</title>
        <authorList>
            <person name="An J."/>
        </authorList>
    </citation>
    <scope>NUCLEOTIDE SEQUENCE [LARGE SCALE GENOMIC DNA]</scope>
    <source>
        <strain evidence="3 4">Y139</strain>
    </source>
</reference>
<evidence type="ECO:0000313" key="4">
    <source>
        <dbReference type="Proteomes" id="UP001371305"/>
    </source>
</evidence>
<organism evidence="3 4">
    <name type="scientific">Luteolibacter soli</name>
    <dbReference type="NCBI Taxonomy" id="3135280"/>
    <lineage>
        <taxon>Bacteria</taxon>
        <taxon>Pseudomonadati</taxon>
        <taxon>Verrucomicrobiota</taxon>
        <taxon>Verrucomicrobiia</taxon>
        <taxon>Verrucomicrobiales</taxon>
        <taxon>Verrucomicrobiaceae</taxon>
        <taxon>Luteolibacter</taxon>
    </lineage>
</organism>
<dbReference type="Gene3D" id="2.60.40.10">
    <property type="entry name" value="Immunoglobulins"/>
    <property type="match status" value="1"/>
</dbReference>
<dbReference type="RefSeq" id="WP_341405054.1">
    <property type="nucleotide sequence ID" value="NZ_JBBUKT010000004.1"/>
</dbReference>
<keyword evidence="4" id="KW-1185">Reference proteome</keyword>